<reference evidence="1" key="2">
    <citation type="journal article" date="2015" name="Data Brief">
        <title>Shoot transcriptome of the giant reed, Arundo donax.</title>
        <authorList>
            <person name="Barrero R.A."/>
            <person name="Guerrero F.D."/>
            <person name="Moolhuijzen P."/>
            <person name="Goolsby J.A."/>
            <person name="Tidwell J."/>
            <person name="Bellgard S.E."/>
            <person name="Bellgard M.I."/>
        </authorList>
    </citation>
    <scope>NUCLEOTIDE SEQUENCE</scope>
    <source>
        <tissue evidence="1">Shoot tissue taken approximately 20 cm above the soil surface</tissue>
    </source>
</reference>
<sequence>MYTCQTELAHVYIHTLASLKPGCQATYCLETCSAARPGSSASEVLSTISGNC</sequence>
<evidence type="ECO:0000313" key="1">
    <source>
        <dbReference type="EMBL" id="JAD26741.1"/>
    </source>
</evidence>
<dbReference type="EMBL" id="GBRH01271154">
    <property type="protein sequence ID" value="JAD26741.1"/>
    <property type="molecule type" value="Transcribed_RNA"/>
</dbReference>
<proteinExistence type="predicted"/>
<protein>
    <submittedName>
        <fullName evidence="1">Uncharacterized protein</fullName>
    </submittedName>
</protein>
<dbReference type="AlphaFoldDB" id="A0A0A8YKK8"/>
<name>A0A0A8YKK8_ARUDO</name>
<accession>A0A0A8YKK8</accession>
<organism evidence="1">
    <name type="scientific">Arundo donax</name>
    <name type="common">Giant reed</name>
    <name type="synonym">Donax arundinaceus</name>
    <dbReference type="NCBI Taxonomy" id="35708"/>
    <lineage>
        <taxon>Eukaryota</taxon>
        <taxon>Viridiplantae</taxon>
        <taxon>Streptophyta</taxon>
        <taxon>Embryophyta</taxon>
        <taxon>Tracheophyta</taxon>
        <taxon>Spermatophyta</taxon>
        <taxon>Magnoliopsida</taxon>
        <taxon>Liliopsida</taxon>
        <taxon>Poales</taxon>
        <taxon>Poaceae</taxon>
        <taxon>PACMAD clade</taxon>
        <taxon>Arundinoideae</taxon>
        <taxon>Arundineae</taxon>
        <taxon>Arundo</taxon>
    </lineage>
</organism>
<reference evidence="1" key="1">
    <citation type="submission" date="2014-09" db="EMBL/GenBank/DDBJ databases">
        <authorList>
            <person name="Magalhaes I.L.F."/>
            <person name="Oliveira U."/>
            <person name="Santos F.R."/>
            <person name="Vidigal T.H.D.A."/>
            <person name="Brescovit A.D."/>
            <person name="Santos A.J."/>
        </authorList>
    </citation>
    <scope>NUCLEOTIDE SEQUENCE</scope>
    <source>
        <tissue evidence="1">Shoot tissue taken approximately 20 cm above the soil surface</tissue>
    </source>
</reference>